<name>A0A1T4QRT9_9BACT</name>
<evidence type="ECO:0000313" key="2">
    <source>
        <dbReference type="Proteomes" id="UP000190888"/>
    </source>
</evidence>
<dbReference type="InterPro" id="IPR029062">
    <property type="entry name" value="Class_I_gatase-like"/>
</dbReference>
<reference evidence="1 2" key="1">
    <citation type="submission" date="2017-02" db="EMBL/GenBank/DDBJ databases">
        <authorList>
            <person name="Peterson S.W."/>
        </authorList>
    </citation>
    <scope>NUCLEOTIDE SEQUENCE [LARGE SCALE GENOMIC DNA]</scope>
    <source>
        <strain evidence="1 2">DSM 22335</strain>
    </source>
</reference>
<dbReference type="Proteomes" id="UP000190888">
    <property type="component" value="Unassembled WGS sequence"/>
</dbReference>
<dbReference type="STRING" id="413434.SAMN04488132_10960"/>
<dbReference type="Gene3D" id="3.40.50.10320">
    <property type="entry name" value="LmbE-like"/>
    <property type="match status" value="1"/>
</dbReference>
<dbReference type="InterPro" id="IPR003737">
    <property type="entry name" value="GlcNAc_PI_deacetylase-related"/>
</dbReference>
<dbReference type="Pfam" id="PF02585">
    <property type="entry name" value="PIG-L"/>
    <property type="match status" value="1"/>
</dbReference>
<dbReference type="GO" id="GO:0016811">
    <property type="term" value="F:hydrolase activity, acting on carbon-nitrogen (but not peptide) bonds, in linear amides"/>
    <property type="evidence" value="ECO:0007669"/>
    <property type="project" value="TreeGrafter"/>
</dbReference>
<gene>
    <name evidence="1" type="ORF">SAMN04488132_10960</name>
</gene>
<dbReference type="PANTHER" id="PTHR12993:SF11">
    <property type="entry name" value="N-ACETYLGLUCOSAMINYL-PHOSPHATIDYLINOSITOL DE-N-ACETYLASE"/>
    <property type="match status" value="1"/>
</dbReference>
<keyword evidence="2" id="KW-1185">Reference proteome</keyword>
<dbReference type="OrthoDB" id="9759749at2"/>
<accession>A0A1T4QRT9</accession>
<dbReference type="EMBL" id="FUWH01000009">
    <property type="protein sequence ID" value="SKA06450.1"/>
    <property type="molecule type" value="Genomic_DNA"/>
</dbReference>
<organism evidence="1 2">
    <name type="scientific">Sediminibacterium ginsengisoli</name>
    <dbReference type="NCBI Taxonomy" id="413434"/>
    <lineage>
        <taxon>Bacteria</taxon>
        <taxon>Pseudomonadati</taxon>
        <taxon>Bacteroidota</taxon>
        <taxon>Chitinophagia</taxon>
        <taxon>Chitinophagales</taxon>
        <taxon>Chitinophagaceae</taxon>
        <taxon>Sediminibacterium</taxon>
    </lineage>
</organism>
<dbReference type="RefSeq" id="WP_139367170.1">
    <property type="nucleotide sequence ID" value="NZ_FUWH01000009.1"/>
</dbReference>
<sequence>MTRSSVKFRIRTVILSGAMLLSLLSVAQQSRIRNSADIYMQMKKLNVLGTVLYVAAHPDDENNTLLPYLAKERLYRTAYLSLTRGEGGQNLIGPEQGVELGLIRTQELLAARAMDGSEQYFTRAYEFGFSKSSKEALTLWNHDDVLSDVVLAIRKLQPDVIVARFPPDARAGHGHHAASAIIAAEAYKAAADSTKFPEQLRVMRLKPWKAKRLVWNSFNFSGADAAPTAGQVKMDVSAYNPFLGESYGELGAEARTMHKSQGEGRPRRRGKLYEFFTHVDGDSAATDLMDGVVTNWSKIEGGEKIAQLISSMIAGYRIDKPEASVPALVELYKQVRQLPETTWQKQKLQELARLIQDCAGLYAEAVTTQATVLELDSVKVNVQLVKRNDVKATIKSIQFSDPRRQLTPGQEMETGKAYGYEFIAPVGRASSQPYWLFQKRIENMYNVPVMNFIGDSWSAPVLTATMKVEIEGLALTITEPVNYKYTDPTRGELFQPLAVAPRVSMYLSPAVLLLNVKDDKNKQRADSMLHIVYNSNFTAKQIPFTAYIRQDSVRTVFRDEPRDFEKGKQYVIDVPASTYYNPKGKINYLEASLSAKVGGKDMVFSDFFKKISYPHIPDMYYAFRDNIKVIDSEIKVKGSKVGYVAGSGDVIPESLKQLGFDVKILTDADITDDNLKQFDAIVTGVRAYNMNEFLTNKYDVMMRYVENGGNLVVQYNRNLMVGAVPARIGPYPFNINSSLRVTEEEAEVKFLLPGHTLLNYPNKITQEDFRDWIQERSTYQADQADSRYQAPLGMHDSNENESTGSLITAPYGKGNFAYVSLVLFRQLPAGNPGAFRLLANLVAMPKNK</sequence>
<protein>
    <submittedName>
        <fullName evidence="1">N-acetylglucosaminyl deacetylase, LmbE family</fullName>
    </submittedName>
</protein>
<dbReference type="SUPFAM" id="SSF102588">
    <property type="entry name" value="LmbE-like"/>
    <property type="match status" value="1"/>
</dbReference>
<dbReference type="PANTHER" id="PTHR12993">
    <property type="entry name" value="N-ACETYLGLUCOSAMINYL-PHOSPHATIDYLINOSITOL DE-N-ACETYLASE-RELATED"/>
    <property type="match status" value="1"/>
</dbReference>
<dbReference type="SUPFAM" id="SSF52317">
    <property type="entry name" value="Class I glutamine amidotransferase-like"/>
    <property type="match status" value="1"/>
</dbReference>
<evidence type="ECO:0000313" key="1">
    <source>
        <dbReference type="EMBL" id="SKA06450.1"/>
    </source>
</evidence>
<dbReference type="AlphaFoldDB" id="A0A1T4QRT9"/>
<proteinExistence type="predicted"/>
<dbReference type="InterPro" id="IPR024078">
    <property type="entry name" value="LmbE-like_dom_sf"/>
</dbReference>